<dbReference type="Pfam" id="PF08402">
    <property type="entry name" value="TOBE_2"/>
    <property type="match status" value="1"/>
</dbReference>
<sequence length="364" mass="41561">MDKLYLKNIVKRYDDWVLQMDLHVQSGEIMTLLGPSGCGKTTTLRIIAGFIHIDSGHLYLDERLIDDVPPYQRNIGVVFQDYALFPHLNVMKNIAFGMRMKKRYTKTQIRDRVEELLSLVGLEGYEQRYPDQLSGGEQQRIALLRAIAPHPEFLLLDEPLSALDFQLRKRLRQEIQKVQRQLGITTIFVTHDQEEALSISDRITVMNNGQVEQIGAPVEIYQNPKTEYVAQFVGMSNMLSGIILHQEHNCYVVQTPHQHMIIPAQQEYLVHDPITFFFRPEESYLSVTPQEKNTIHGVIVGQEYLGAEILTTIRSKDGQEYLVSNYIKDEHFIQQAGQAIYLNIPVNACKTVGPAARTSLNPGA</sequence>
<dbReference type="AlphaFoldDB" id="A0A081C765"/>
<name>A0A081C765_VECG1</name>
<keyword evidence="1" id="KW-0813">Transport</keyword>
<dbReference type="Gene3D" id="3.40.50.300">
    <property type="entry name" value="P-loop containing nucleotide triphosphate hydrolases"/>
    <property type="match status" value="1"/>
</dbReference>
<dbReference type="STRING" id="1499967.U27_00317"/>
<dbReference type="PANTHER" id="PTHR42781:SF4">
    <property type="entry name" value="SPERMIDINE_PUTRESCINE IMPORT ATP-BINDING PROTEIN POTA"/>
    <property type="match status" value="1"/>
</dbReference>
<dbReference type="FunFam" id="3.40.50.300:FF:000425">
    <property type="entry name" value="Probable ABC transporter, ATP-binding subunit"/>
    <property type="match status" value="1"/>
</dbReference>
<dbReference type="InterPro" id="IPR027417">
    <property type="entry name" value="P-loop_NTPase"/>
</dbReference>
<dbReference type="InterPro" id="IPR003439">
    <property type="entry name" value="ABC_transporter-like_ATP-bd"/>
</dbReference>
<dbReference type="SMART" id="SM00382">
    <property type="entry name" value="AAA"/>
    <property type="match status" value="1"/>
</dbReference>
<dbReference type="GO" id="GO:0016887">
    <property type="term" value="F:ATP hydrolysis activity"/>
    <property type="evidence" value="ECO:0007669"/>
    <property type="project" value="InterPro"/>
</dbReference>
<protein>
    <submittedName>
        <fullName evidence="5">Hypothetical sugar-binding transport ATP-binding protein</fullName>
    </submittedName>
</protein>
<evidence type="ECO:0000313" key="6">
    <source>
        <dbReference type="Proteomes" id="UP000030661"/>
    </source>
</evidence>
<feature type="domain" description="ABC transporter" evidence="4">
    <location>
        <begin position="4"/>
        <end position="233"/>
    </location>
</feature>
<dbReference type="GO" id="GO:0043190">
    <property type="term" value="C:ATP-binding cassette (ABC) transporter complex"/>
    <property type="evidence" value="ECO:0007669"/>
    <property type="project" value="InterPro"/>
</dbReference>
<dbReference type="eggNOG" id="COG3842">
    <property type="taxonomic scope" value="Bacteria"/>
</dbReference>
<dbReference type="PROSITE" id="PS50893">
    <property type="entry name" value="ABC_TRANSPORTER_2"/>
    <property type="match status" value="1"/>
</dbReference>
<dbReference type="InterPro" id="IPR013611">
    <property type="entry name" value="Transp-assoc_OB_typ2"/>
</dbReference>
<dbReference type="Proteomes" id="UP000030661">
    <property type="component" value="Unassembled WGS sequence"/>
</dbReference>
<dbReference type="InterPro" id="IPR050093">
    <property type="entry name" value="ABC_SmlMolc_Importer"/>
</dbReference>
<evidence type="ECO:0000259" key="4">
    <source>
        <dbReference type="PROSITE" id="PS50893"/>
    </source>
</evidence>
<accession>A0A081C765</accession>
<dbReference type="InterPro" id="IPR003593">
    <property type="entry name" value="AAA+_ATPase"/>
</dbReference>
<dbReference type="GO" id="GO:0022857">
    <property type="term" value="F:transmembrane transporter activity"/>
    <property type="evidence" value="ECO:0007669"/>
    <property type="project" value="InterPro"/>
</dbReference>
<evidence type="ECO:0000256" key="1">
    <source>
        <dbReference type="ARBA" id="ARBA00022448"/>
    </source>
</evidence>
<dbReference type="InterPro" id="IPR017871">
    <property type="entry name" value="ABC_transporter-like_CS"/>
</dbReference>
<dbReference type="SUPFAM" id="SSF52540">
    <property type="entry name" value="P-loop containing nucleoside triphosphate hydrolases"/>
    <property type="match status" value="1"/>
</dbReference>
<proteinExistence type="predicted"/>
<organism evidence="5">
    <name type="scientific">Vecturithrix granuli</name>
    <dbReference type="NCBI Taxonomy" id="1499967"/>
    <lineage>
        <taxon>Bacteria</taxon>
        <taxon>Candidatus Moduliflexota</taxon>
        <taxon>Candidatus Vecturitrichia</taxon>
        <taxon>Candidatus Vecturitrichales</taxon>
        <taxon>Candidatus Vecturitrichaceae</taxon>
        <taxon>Candidatus Vecturithrix</taxon>
    </lineage>
</organism>
<gene>
    <name evidence="5" type="ORF">U27_00317</name>
</gene>
<dbReference type="Pfam" id="PF00005">
    <property type="entry name" value="ABC_tran"/>
    <property type="match status" value="1"/>
</dbReference>
<dbReference type="PROSITE" id="PS00211">
    <property type="entry name" value="ABC_TRANSPORTER_1"/>
    <property type="match status" value="1"/>
</dbReference>
<evidence type="ECO:0000313" key="5">
    <source>
        <dbReference type="EMBL" id="GAK60420.1"/>
    </source>
</evidence>
<reference evidence="5" key="1">
    <citation type="journal article" date="2015" name="PeerJ">
        <title>First genomic representation of candidate bacterial phylum KSB3 points to enhanced environmental sensing as a trigger of wastewater bulking.</title>
        <authorList>
            <person name="Sekiguchi Y."/>
            <person name="Ohashi A."/>
            <person name="Parks D.H."/>
            <person name="Yamauchi T."/>
            <person name="Tyson G.W."/>
            <person name="Hugenholtz P."/>
        </authorList>
    </citation>
    <scope>NUCLEOTIDE SEQUENCE [LARGE SCALE GENOMIC DNA]</scope>
</reference>
<dbReference type="InterPro" id="IPR008995">
    <property type="entry name" value="Mo/tungstate-bd_C_term_dom"/>
</dbReference>
<dbReference type="GO" id="GO:0005524">
    <property type="term" value="F:ATP binding"/>
    <property type="evidence" value="ECO:0007669"/>
    <property type="project" value="UniProtKB-KW"/>
</dbReference>
<dbReference type="Gene3D" id="2.40.50.100">
    <property type="match status" value="1"/>
</dbReference>
<dbReference type="GO" id="GO:0015697">
    <property type="term" value="P:quaternary ammonium group transport"/>
    <property type="evidence" value="ECO:0007669"/>
    <property type="project" value="UniProtKB-ARBA"/>
</dbReference>
<keyword evidence="3 5" id="KW-0067">ATP-binding</keyword>
<keyword evidence="6" id="KW-1185">Reference proteome</keyword>
<dbReference type="PANTHER" id="PTHR42781">
    <property type="entry name" value="SPERMIDINE/PUTRESCINE IMPORT ATP-BINDING PROTEIN POTA"/>
    <property type="match status" value="1"/>
</dbReference>
<dbReference type="SUPFAM" id="SSF50331">
    <property type="entry name" value="MOP-like"/>
    <property type="match status" value="1"/>
</dbReference>
<evidence type="ECO:0000256" key="3">
    <source>
        <dbReference type="ARBA" id="ARBA00022840"/>
    </source>
</evidence>
<dbReference type="HOGENOM" id="CLU_000604_1_1_0"/>
<dbReference type="EMBL" id="DF820473">
    <property type="protein sequence ID" value="GAK60420.1"/>
    <property type="molecule type" value="Genomic_DNA"/>
</dbReference>
<keyword evidence="2" id="KW-0547">Nucleotide-binding</keyword>
<evidence type="ECO:0000256" key="2">
    <source>
        <dbReference type="ARBA" id="ARBA00022741"/>
    </source>
</evidence>